<sequence length="946" mass="100734">MEDDRAPARPASAGRSATADTASLFDPHGGAPTLVEIPGEPWTGKTRTLHRLVEDARRRGWSVAHAAAGPPSTTAPLQLFSDAFEEILAERCETVLRHVPVAYRRALGRVFPALDPSAGPDTAPAGGAAPAGPMVPAMRQLIRALAGPCGLVIALDDVHWADPASYELLEGLVRRPPDARLTIVIAHRDRQSPLRLRGLLASAARARRIELGPLPERELAALLPDGTPRPLRRSLLDRADGNPGLLLALAASPRAHGGTAPDAPGLAPFTRFLDEFRAVSDDGWLAAQFAAVLGDAFTLQEVRSVTGLPDERLAAAVAELLREDILRPAEPAAHYRFRHSLLRATAYHTTGERWRLAAHTAAAGLIGLPSPCVHTQGRPVPHGTPAADRVRSGLLPRDAFSDLGDTILLYEQRVRTGKALVVAGRPGEALDVLDRTSSPGAGVPLVLRAEAADWRARAQRLLGRYSLAESLLEAVRPEVAGEPEALALIDLARLAAALERGSPPPGGEPTAVRWATGLPDPLARGYAWALLGAQDADEGRTAQAAVRHAQVADLVDGVDDTALIGRLDIVYWLARSLARLERDAEAARHFERGLGIAAAHELDYLVPRFATGLAEVRLRLGRVDLAIEAGHRAMRAAARIGGDCLLAEAGAGLARAAWISGDRTAALRAAREAAQRVEAWREPWADRIRLSLLETTFDTGDQELCRELVAAGTVRRAASFPVVSQLPAVAEVLARLEGERRGSATEAGRWATAAEEAAGRLQLPGATGLALLARAHHHRVTDPLRAAVFASSAVVTLTRAGRPLDVVRAHLAVAAAWAGIDSSIARSQLDEARVLLRGRGAHGYLEHAADLASSTPQHSADARLARLSSREQEISVLVSDGYTNQQIARALKLSHKTVETHLGRIFKKLDVGSRAQVATSIGRAARFTDARFTGRRAPLAASDQIA</sequence>
<dbReference type="Gene3D" id="1.10.10.10">
    <property type="entry name" value="Winged helix-like DNA-binding domain superfamily/Winged helix DNA-binding domain"/>
    <property type="match status" value="1"/>
</dbReference>
<dbReference type="CDD" id="cd06170">
    <property type="entry name" value="LuxR_C_like"/>
    <property type="match status" value="1"/>
</dbReference>
<dbReference type="GO" id="GO:0004016">
    <property type="term" value="F:adenylate cyclase activity"/>
    <property type="evidence" value="ECO:0007669"/>
    <property type="project" value="TreeGrafter"/>
</dbReference>
<proteinExistence type="predicted"/>
<dbReference type="SUPFAM" id="SSF48452">
    <property type="entry name" value="TPR-like"/>
    <property type="match status" value="1"/>
</dbReference>
<dbReference type="PRINTS" id="PR00038">
    <property type="entry name" value="HTHLUXR"/>
</dbReference>
<evidence type="ECO:0000313" key="5">
    <source>
        <dbReference type="Proteomes" id="UP000078468"/>
    </source>
</evidence>
<evidence type="ECO:0000256" key="1">
    <source>
        <dbReference type="ARBA" id="ARBA00022741"/>
    </source>
</evidence>
<accession>A0A191VA82</accession>
<dbReference type="AlphaFoldDB" id="A0A191VA82"/>
<name>A0A191VA82_9ACTN</name>
<dbReference type="PROSITE" id="PS50043">
    <property type="entry name" value="HTH_LUXR_2"/>
    <property type="match status" value="1"/>
</dbReference>
<dbReference type="PROSITE" id="PS00622">
    <property type="entry name" value="HTH_LUXR_1"/>
    <property type="match status" value="1"/>
</dbReference>
<geneLocation type="plasmid" evidence="5">
    <name>pspa1</name>
</geneLocation>
<feature type="compositionally biased region" description="Low complexity" evidence="3">
    <location>
        <begin position="8"/>
        <end position="19"/>
    </location>
</feature>
<dbReference type="SMART" id="SM00421">
    <property type="entry name" value="HTH_LUXR"/>
    <property type="match status" value="1"/>
</dbReference>
<dbReference type="SUPFAM" id="SSF46894">
    <property type="entry name" value="C-terminal effector domain of the bipartite response regulators"/>
    <property type="match status" value="1"/>
</dbReference>
<dbReference type="EMBL" id="CP015867">
    <property type="protein sequence ID" value="ANJ11827.1"/>
    <property type="molecule type" value="Genomic_DNA"/>
</dbReference>
<protein>
    <submittedName>
        <fullName evidence="4">Uncharacterized protein</fullName>
    </submittedName>
</protein>
<dbReference type="Proteomes" id="UP000078468">
    <property type="component" value="Plasmid pspa1"/>
</dbReference>
<dbReference type="GO" id="GO:0003677">
    <property type="term" value="F:DNA binding"/>
    <property type="evidence" value="ECO:0007669"/>
    <property type="project" value="InterPro"/>
</dbReference>
<keyword evidence="2" id="KW-0067">ATP-binding</keyword>
<organism evidence="4 5">
    <name type="scientific">Streptomyces parvulus</name>
    <dbReference type="NCBI Taxonomy" id="146923"/>
    <lineage>
        <taxon>Bacteria</taxon>
        <taxon>Bacillati</taxon>
        <taxon>Actinomycetota</taxon>
        <taxon>Actinomycetes</taxon>
        <taxon>Kitasatosporales</taxon>
        <taxon>Streptomycetaceae</taxon>
        <taxon>Streptomyces</taxon>
    </lineage>
</organism>
<keyword evidence="4" id="KW-0614">Plasmid</keyword>
<dbReference type="GO" id="GO:0006355">
    <property type="term" value="P:regulation of DNA-templated transcription"/>
    <property type="evidence" value="ECO:0007669"/>
    <property type="project" value="InterPro"/>
</dbReference>
<reference evidence="4 5" key="1">
    <citation type="submission" date="2016-05" db="EMBL/GenBank/DDBJ databases">
        <title>Non-Contiguous Finished Genome Sequence of Streptomyces parvulus 2297 Integrated Site-Specifically with Actinophage R4.</title>
        <authorList>
            <person name="Nishizawa T."/>
            <person name="Miura T."/>
            <person name="Harada C."/>
            <person name="Guo Y."/>
            <person name="Narisawa K."/>
            <person name="Ohta H."/>
            <person name="Takahashi H."/>
            <person name="Shirai M."/>
        </authorList>
    </citation>
    <scope>NUCLEOTIDE SEQUENCE [LARGE SCALE GENOMIC DNA]</scope>
    <source>
        <strain evidence="4 5">2297</strain>
        <plasmid evidence="5">pspa1</plasmid>
    </source>
</reference>
<keyword evidence="1" id="KW-0547">Nucleotide-binding</keyword>
<evidence type="ECO:0000313" key="4">
    <source>
        <dbReference type="EMBL" id="ANJ11827.1"/>
    </source>
</evidence>
<dbReference type="PANTHER" id="PTHR16305">
    <property type="entry name" value="TESTICULAR SOLUBLE ADENYLYL CYCLASE"/>
    <property type="match status" value="1"/>
</dbReference>
<dbReference type="InterPro" id="IPR036388">
    <property type="entry name" value="WH-like_DNA-bd_sf"/>
</dbReference>
<dbReference type="InterPro" id="IPR041664">
    <property type="entry name" value="AAA_16"/>
</dbReference>
<dbReference type="InterPro" id="IPR011990">
    <property type="entry name" value="TPR-like_helical_dom_sf"/>
</dbReference>
<dbReference type="GeneID" id="91310054"/>
<dbReference type="Pfam" id="PF13191">
    <property type="entry name" value="AAA_16"/>
    <property type="match status" value="1"/>
</dbReference>
<dbReference type="InterPro" id="IPR027417">
    <property type="entry name" value="P-loop_NTPase"/>
</dbReference>
<dbReference type="InterPro" id="IPR000792">
    <property type="entry name" value="Tscrpt_reg_LuxR_C"/>
</dbReference>
<dbReference type="GO" id="GO:0005737">
    <property type="term" value="C:cytoplasm"/>
    <property type="evidence" value="ECO:0007669"/>
    <property type="project" value="TreeGrafter"/>
</dbReference>
<dbReference type="KEGG" id="spav:Spa2297_32400"/>
<dbReference type="RefSeq" id="WP_064732154.1">
    <property type="nucleotide sequence ID" value="NZ_BMRX01000023.1"/>
</dbReference>
<gene>
    <name evidence="4" type="ORF">Spa2297_32400</name>
</gene>
<evidence type="ECO:0000256" key="2">
    <source>
        <dbReference type="ARBA" id="ARBA00022840"/>
    </source>
</evidence>
<dbReference type="SUPFAM" id="SSF52540">
    <property type="entry name" value="P-loop containing nucleoside triphosphate hydrolases"/>
    <property type="match status" value="1"/>
</dbReference>
<dbReference type="InterPro" id="IPR016032">
    <property type="entry name" value="Sig_transdc_resp-reg_C-effctor"/>
</dbReference>
<dbReference type="PANTHER" id="PTHR16305:SF35">
    <property type="entry name" value="TRANSCRIPTIONAL ACTIVATOR DOMAIN"/>
    <property type="match status" value="1"/>
</dbReference>
<dbReference type="Gene3D" id="1.25.40.10">
    <property type="entry name" value="Tetratricopeptide repeat domain"/>
    <property type="match status" value="1"/>
</dbReference>
<evidence type="ECO:0000256" key="3">
    <source>
        <dbReference type="SAM" id="MobiDB-lite"/>
    </source>
</evidence>
<dbReference type="Pfam" id="PF00196">
    <property type="entry name" value="GerE"/>
    <property type="match status" value="1"/>
</dbReference>
<feature type="region of interest" description="Disordered" evidence="3">
    <location>
        <begin position="1"/>
        <end position="31"/>
    </location>
</feature>
<dbReference type="GO" id="GO:0005524">
    <property type="term" value="F:ATP binding"/>
    <property type="evidence" value="ECO:0007669"/>
    <property type="project" value="UniProtKB-KW"/>
</dbReference>